<dbReference type="Proteomes" id="UP001165190">
    <property type="component" value="Unassembled WGS sequence"/>
</dbReference>
<comment type="caution">
    <text evidence="1">The sequence shown here is derived from an EMBL/GenBank/DDBJ whole genome shotgun (WGS) entry which is preliminary data.</text>
</comment>
<reference evidence="1" key="1">
    <citation type="submission" date="2023-05" db="EMBL/GenBank/DDBJ databases">
        <title>Genome and transcriptome analyses reveal genes involved in the formation of fine ridges on petal epidermal cells in Hibiscus trionum.</title>
        <authorList>
            <person name="Koshimizu S."/>
            <person name="Masuda S."/>
            <person name="Ishii T."/>
            <person name="Shirasu K."/>
            <person name="Hoshino A."/>
            <person name="Arita M."/>
        </authorList>
    </citation>
    <scope>NUCLEOTIDE SEQUENCE</scope>
    <source>
        <strain evidence="1">Hamamatsu line</strain>
    </source>
</reference>
<keyword evidence="2" id="KW-1185">Reference proteome</keyword>
<protein>
    <submittedName>
        <fullName evidence="1">Uncharacterized protein</fullName>
    </submittedName>
</protein>
<dbReference type="AlphaFoldDB" id="A0A9W7IE33"/>
<accession>A0A9W7IE33</accession>
<sequence>MRFIKVPKLCVSFEQKSPLSVSFEQKISTQRFGGNKNLFHCYGKRENNRTQGRSLVSCFPLGHLDSSVFRRIKHMER</sequence>
<dbReference type="EMBL" id="BSYR01000027">
    <property type="protein sequence ID" value="GMI95174.1"/>
    <property type="molecule type" value="Genomic_DNA"/>
</dbReference>
<proteinExistence type="predicted"/>
<gene>
    <name evidence="1" type="ORF">HRI_003186700</name>
</gene>
<organism evidence="1 2">
    <name type="scientific">Hibiscus trionum</name>
    <name type="common">Flower of an hour</name>
    <dbReference type="NCBI Taxonomy" id="183268"/>
    <lineage>
        <taxon>Eukaryota</taxon>
        <taxon>Viridiplantae</taxon>
        <taxon>Streptophyta</taxon>
        <taxon>Embryophyta</taxon>
        <taxon>Tracheophyta</taxon>
        <taxon>Spermatophyta</taxon>
        <taxon>Magnoliopsida</taxon>
        <taxon>eudicotyledons</taxon>
        <taxon>Gunneridae</taxon>
        <taxon>Pentapetalae</taxon>
        <taxon>rosids</taxon>
        <taxon>malvids</taxon>
        <taxon>Malvales</taxon>
        <taxon>Malvaceae</taxon>
        <taxon>Malvoideae</taxon>
        <taxon>Hibiscus</taxon>
    </lineage>
</organism>
<evidence type="ECO:0000313" key="2">
    <source>
        <dbReference type="Proteomes" id="UP001165190"/>
    </source>
</evidence>
<name>A0A9W7IE33_HIBTR</name>
<evidence type="ECO:0000313" key="1">
    <source>
        <dbReference type="EMBL" id="GMI95174.1"/>
    </source>
</evidence>